<dbReference type="KEGG" id="mbq:K668_01885"/>
<dbReference type="Pfam" id="PF06782">
    <property type="entry name" value="UPF0236"/>
    <property type="match status" value="1"/>
</dbReference>
<reference evidence="2 3" key="1">
    <citation type="submission" date="2013-04" db="EMBL/GenBank/DDBJ databases">
        <authorList>
            <person name="Lin L."/>
            <person name="Zeng Z."/>
            <person name="Xie J."/>
            <person name="Luo L."/>
            <person name="Yang Z."/>
            <person name="Liang W."/>
            <person name="Lin H."/>
            <person name="Dong C."/>
            <person name="Sun Y."/>
        </authorList>
    </citation>
    <scope>NUCLEOTIDE SEQUENCE [LARGE SCALE GENOMIC DNA]</scope>
    <source>
        <strain evidence="2 3">CQ-W70</strain>
    </source>
</reference>
<dbReference type="EMBL" id="CP005933">
    <property type="protein sequence ID" value="AIA33955.1"/>
    <property type="molecule type" value="Genomic_DNA"/>
</dbReference>
<accession>A0A059Y3M0</accession>
<evidence type="ECO:0000313" key="3">
    <source>
        <dbReference type="Proteomes" id="UP000027182"/>
    </source>
</evidence>
<sequence length="410" mass="48902">MNEFDIDIFDEVLNTTKSLYAAKAKELNDKELYFRTVLRKSLYPDWRIFRKTSRVWITLGGIFTLNITMYETIDTNGKRKRFTYYHDEKLKQISKFKYDLDVIKLALKFYFEGNIIPDSLKRIFPSKQLINYYLKAFNLKEKIEKKNDEILANIESNLQKTNSKLMLEMDDFYIFHKSERIRKMRVRQVIMHTVNGSKLSNIINMFFTKNIDEATTKFNDMQFIKTTVSKQLNKFKSNKEIIVNGDGARWIKHLANELNASYSLDLFHIKKAINDTFGANKFASKENKIYFKNNINYCLNKPWKNAFSDAVFTKNELMFHTLYNEFFAYSSVINIPKVIHQNVQNFYKFIKNNSLTVFKNNENDSSYTEHFVYNSFKKHIKKDQSLYCFELIKLRVIYKNIAKNQATLFY</sequence>
<name>A0A059Y3M0_MYCBV</name>
<dbReference type="PATRIC" id="fig|1316930.3.peg.386"/>
<dbReference type="Proteomes" id="UP000027182">
    <property type="component" value="Chromosome"/>
</dbReference>
<protein>
    <recommendedName>
        <fullName evidence="4">Transposase</fullName>
    </recommendedName>
</protein>
<gene>
    <name evidence="2" type="ORF">K668_01885</name>
</gene>
<comment type="similarity">
    <text evidence="1">Belongs to the UPF0236 family.</text>
</comment>
<evidence type="ECO:0000313" key="2">
    <source>
        <dbReference type="EMBL" id="AIA33955.1"/>
    </source>
</evidence>
<dbReference type="HOGENOM" id="CLU_056159_0_0_14"/>
<dbReference type="RefSeq" id="WP_013954783.1">
    <property type="nucleotide sequence ID" value="NZ_CP005933.1"/>
</dbReference>
<evidence type="ECO:0000256" key="1">
    <source>
        <dbReference type="ARBA" id="ARBA00006539"/>
    </source>
</evidence>
<evidence type="ECO:0008006" key="4">
    <source>
        <dbReference type="Google" id="ProtNLM"/>
    </source>
</evidence>
<dbReference type="AlphaFoldDB" id="A0A059Y3M0"/>
<dbReference type="InterPro" id="IPR009620">
    <property type="entry name" value="UPF0236"/>
</dbReference>
<organism evidence="2 3">
    <name type="scientific">Mycoplasmopsis bovis CQ-W70</name>
    <dbReference type="NCBI Taxonomy" id="1316930"/>
    <lineage>
        <taxon>Bacteria</taxon>
        <taxon>Bacillati</taxon>
        <taxon>Mycoplasmatota</taxon>
        <taxon>Mycoplasmoidales</taxon>
        <taxon>Metamycoplasmataceae</taxon>
        <taxon>Mycoplasmopsis</taxon>
    </lineage>
</organism>
<proteinExistence type="inferred from homology"/>
<dbReference type="NCBIfam" id="NF046004">
    <property type="entry name" value="ICE_Mbov_0401"/>
    <property type="match status" value="1"/>
</dbReference>